<dbReference type="PANTHER" id="PTHR28272:SF1">
    <property type="entry name" value="RIBONUCLEASES P_MRP PROTEIN SUBUNIT POP3"/>
    <property type="match status" value="1"/>
</dbReference>
<dbReference type="PANTHER" id="PTHR28272">
    <property type="entry name" value="RIBONUCLEASES P/MRP PROTEIN SUBUNIT POP3"/>
    <property type="match status" value="1"/>
</dbReference>
<dbReference type="Proteomes" id="UP001408356">
    <property type="component" value="Unassembled WGS sequence"/>
</dbReference>
<proteinExistence type="predicted"/>
<evidence type="ECO:0008006" key="4">
    <source>
        <dbReference type="Google" id="ProtNLM"/>
    </source>
</evidence>
<evidence type="ECO:0000256" key="1">
    <source>
        <dbReference type="SAM" id="MobiDB-lite"/>
    </source>
</evidence>
<feature type="region of interest" description="Disordered" evidence="1">
    <location>
        <begin position="94"/>
        <end position="116"/>
    </location>
</feature>
<name>A0ABR2UWU3_9PEZI</name>
<dbReference type="EMBL" id="JARVKF010000353">
    <property type="protein sequence ID" value="KAK9418755.1"/>
    <property type="molecule type" value="Genomic_DNA"/>
</dbReference>
<reference evidence="2 3" key="1">
    <citation type="journal article" date="2024" name="J. Plant Pathol.">
        <title>Sequence and assembly of the genome of Seiridium unicorne, isolate CBS 538.82, causal agent of cypress canker disease.</title>
        <authorList>
            <person name="Scali E."/>
            <person name="Rocca G.D."/>
            <person name="Danti R."/>
            <person name="Garbelotto M."/>
            <person name="Barberini S."/>
            <person name="Baroncelli R."/>
            <person name="Emiliani G."/>
        </authorList>
    </citation>
    <scope>NUCLEOTIDE SEQUENCE [LARGE SCALE GENOMIC DNA]</scope>
    <source>
        <strain evidence="2 3">BM-138-508</strain>
    </source>
</reference>
<evidence type="ECO:0000313" key="2">
    <source>
        <dbReference type="EMBL" id="KAK9418755.1"/>
    </source>
</evidence>
<keyword evidence="3" id="KW-1185">Reference proteome</keyword>
<feature type="region of interest" description="Disordered" evidence="1">
    <location>
        <begin position="44"/>
        <end position="71"/>
    </location>
</feature>
<feature type="compositionally biased region" description="Polar residues" evidence="1">
    <location>
        <begin position="107"/>
        <end position="116"/>
    </location>
</feature>
<accession>A0ABR2UWU3</accession>
<feature type="compositionally biased region" description="Basic residues" evidence="1">
    <location>
        <begin position="44"/>
        <end position="58"/>
    </location>
</feature>
<dbReference type="Pfam" id="PF08228">
    <property type="entry name" value="RNase_P_pop3"/>
    <property type="match status" value="1"/>
</dbReference>
<gene>
    <name evidence="2" type="ORF">SUNI508_07775</name>
</gene>
<comment type="caution">
    <text evidence="2">The sequence shown here is derived from an EMBL/GenBank/DDBJ whole genome shotgun (WGS) entry which is preliminary data.</text>
</comment>
<organism evidence="2 3">
    <name type="scientific">Seiridium unicorne</name>
    <dbReference type="NCBI Taxonomy" id="138068"/>
    <lineage>
        <taxon>Eukaryota</taxon>
        <taxon>Fungi</taxon>
        <taxon>Dikarya</taxon>
        <taxon>Ascomycota</taxon>
        <taxon>Pezizomycotina</taxon>
        <taxon>Sordariomycetes</taxon>
        <taxon>Xylariomycetidae</taxon>
        <taxon>Amphisphaeriales</taxon>
        <taxon>Sporocadaceae</taxon>
        <taxon>Seiridium</taxon>
    </lineage>
</organism>
<dbReference type="InterPro" id="IPR013241">
    <property type="entry name" value="RNase_P_Pop3"/>
</dbReference>
<evidence type="ECO:0000313" key="3">
    <source>
        <dbReference type="Proteomes" id="UP001408356"/>
    </source>
</evidence>
<protein>
    <recommendedName>
        <fullName evidence="4">BRCT domain-containing protein</fullName>
    </recommendedName>
</protein>
<sequence>MDKKKFMFQLDTPYSAITLEDQDTILELLCTLLSPIGHHRLRYIKPSKGKREKKRKRKEVANGDVQPVTPPAPEIGTFVDVGLSIVTRFLQSESAETGEDAKDKSQDLNCQESSQGTASTAPYSAIFIARSGQPSILNSHLPQLVAVASRKNPSSEPIRLVGFSKACQDRLSEALGIPRVSVIGLRDNAPNSKVLIDYTRQHVPVIDIAWFKESQDPQFQDTKVNTIETVIGKRQKGTRGFGVEQST</sequence>